<keyword evidence="7" id="KW-0233">DNA recombination</keyword>
<dbReference type="Gene3D" id="3.30.160.720">
    <property type="match status" value="1"/>
</dbReference>
<accession>A0A4V3CH22</accession>
<keyword evidence="6 7" id="KW-0269">Exonuclease</keyword>
<evidence type="ECO:0000256" key="6">
    <source>
        <dbReference type="ARBA" id="ARBA00022839"/>
    </source>
</evidence>
<dbReference type="InterPro" id="IPR004593">
    <property type="entry name" value="SbcD"/>
</dbReference>
<dbReference type="InterPro" id="IPR026843">
    <property type="entry name" value="SbcD_C"/>
</dbReference>
<dbReference type="RefSeq" id="WP_133502775.1">
    <property type="nucleotide sequence ID" value="NZ_SNXC01000009.1"/>
</dbReference>
<comment type="similarity">
    <text evidence="1 7">Belongs to the SbcD family.</text>
</comment>
<evidence type="ECO:0000256" key="1">
    <source>
        <dbReference type="ARBA" id="ARBA00010555"/>
    </source>
</evidence>
<feature type="domain" description="Calcineurin-like phosphoesterase" evidence="8">
    <location>
        <begin position="1"/>
        <end position="233"/>
    </location>
</feature>
<dbReference type="GO" id="GO:0004519">
    <property type="term" value="F:endonuclease activity"/>
    <property type="evidence" value="ECO:0007669"/>
    <property type="project" value="UniProtKB-KW"/>
</dbReference>
<dbReference type="PANTHER" id="PTHR30337">
    <property type="entry name" value="COMPONENT OF ATP-DEPENDENT DSDNA EXONUCLEASE"/>
    <property type="match status" value="1"/>
</dbReference>
<protein>
    <recommendedName>
        <fullName evidence="3 7">Nuclease SbcCD subunit D</fullName>
    </recommendedName>
</protein>
<evidence type="ECO:0000259" key="9">
    <source>
        <dbReference type="Pfam" id="PF12320"/>
    </source>
</evidence>
<evidence type="ECO:0000259" key="8">
    <source>
        <dbReference type="Pfam" id="PF00149"/>
    </source>
</evidence>
<keyword evidence="4 7" id="KW-0540">Nuclease</keyword>
<comment type="subunit">
    <text evidence="2 7">Heterodimer of SbcC and SbcD.</text>
</comment>
<feature type="domain" description="Nuclease SbcCD subunit D C-terminal" evidence="9">
    <location>
        <begin position="281"/>
        <end position="376"/>
    </location>
</feature>
<dbReference type="EMBL" id="SNXC01000009">
    <property type="protein sequence ID" value="TDO99952.1"/>
    <property type="molecule type" value="Genomic_DNA"/>
</dbReference>
<reference evidence="10 11" key="1">
    <citation type="submission" date="2019-03" db="EMBL/GenBank/DDBJ databases">
        <title>Genomic Encyclopedia of Type Strains, Phase III (KMG-III): the genomes of soil and plant-associated and newly described type strains.</title>
        <authorList>
            <person name="Whitman W."/>
        </authorList>
    </citation>
    <scope>NUCLEOTIDE SEQUENCE [LARGE SCALE GENOMIC DNA]</scope>
    <source>
        <strain evidence="10 11">CECT 7378</strain>
    </source>
</reference>
<dbReference type="Pfam" id="PF12320">
    <property type="entry name" value="SbcD_C"/>
    <property type="match status" value="1"/>
</dbReference>
<evidence type="ECO:0000256" key="4">
    <source>
        <dbReference type="ARBA" id="ARBA00022722"/>
    </source>
</evidence>
<dbReference type="GO" id="GO:0008408">
    <property type="term" value="F:3'-5' exonuclease activity"/>
    <property type="evidence" value="ECO:0007669"/>
    <property type="project" value="InterPro"/>
</dbReference>
<dbReference type="GO" id="GO:0006310">
    <property type="term" value="P:DNA recombination"/>
    <property type="evidence" value="ECO:0007669"/>
    <property type="project" value="UniProtKB-KW"/>
</dbReference>
<dbReference type="Proteomes" id="UP000294656">
    <property type="component" value="Unassembled WGS sequence"/>
</dbReference>
<evidence type="ECO:0000256" key="2">
    <source>
        <dbReference type="ARBA" id="ARBA00011322"/>
    </source>
</evidence>
<dbReference type="Pfam" id="PF00149">
    <property type="entry name" value="Metallophos"/>
    <property type="match status" value="1"/>
</dbReference>
<evidence type="ECO:0000256" key="7">
    <source>
        <dbReference type="RuleBase" id="RU363069"/>
    </source>
</evidence>
<dbReference type="Gene3D" id="3.60.21.10">
    <property type="match status" value="1"/>
</dbReference>
<name>A0A4V3CH22_9GAMM</name>
<keyword evidence="7" id="KW-0255">Endonuclease</keyword>
<dbReference type="SUPFAM" id="SSF56300">
    <property type="entry name" value="Metallo-dependent phosphatases"/>
    <property type="match status" value="1"/>
</dbReference>
<proteinExistence type="inferred from homology"/>
<dbReference type="AlphaFoldDB" id="A0A4V3CH22"/>
<evidence type="ECO:0000256" key="5">
    <source>
        <dbReference type="ARBA" id="ARBA00022801"/>
    </source>
</evidence>
<keyword evidence="11" id="KW-1185">Reference proteome</keyword>
<keyword evidence="7" id="KW-0235">DNA replication</keyword>
<evidence type="ECO:0000313" key="11">
    <source>
        <dbReference type="Proteomes" id="UP000294656"/>
    </source>
</evidence>
<keyword evidence="5 7" id="KW-0378">Hydrolase</keyword>
<dbReference type="OrthoDB" id="9773856at2"/>
<dbReference type="NCBIfam" id="NF008206">
    <property type="entry name" value="PRK10966.1"/>
    <property type="match status" value="1"/>
</dbReference>
<dbReference type="InterPro" id="IPR029052">
    <property type="entry name" value="Metallo-depent_PP-like"/>
</dbReference>
<dbReference type="PANTHER" id="PTHR30337:SF0">
    <property type="entry name" value="NUCLEASE SBCCD SUBUNIT D"/>
    <property type="match status" value="1"/>
</dbReference>
<dbReference type="InterPro" id="IPR004843">
    <property type="entry name" value="Calcineurin-like_PHP"/>
</dbReference>
<evidence type="ECO:0000256" key="3">
    <source>
        <dbReference type="ARBA" id="ARBA00013365"/>
    </source>
</evidence>
<dbReference type="CDD" id="cd00840">
    <property type="entry name" value="MPP_Mre11_N"/>
    <property type="match status" value="1"/>
</dbReference>
<sequence length="408" mass="46201">MKILHTSDWHLGQHFMGKTRYEEHSQLIDWLVTFVENERIELVIIAGDVFDTGSPPSYARELYHSLVVSLFKANCQLLVLAGNHDSVSMLNESKDLLSYMKANVVTAPEEERDNVMLVKNASGDPAAIVCAVPFLRPKDLYLSFEGESEQYKKDKLLGSITTYYQVQFDSAQCLKTELNLKHDIPIIGTGHLTVFGSEKTESVRDIYVGSVDNIPASLFPEFDYLALGHIHRPQKVGRGGMMRYCGSPIPLSFDEISHSKQVVVFETDCISDSIREVNIPCFQPMRSLKGRFDEIAQILERERFEGDKPTWLEIKVESLEFGADVQNRINDLLEGKNAELLRLSRVKPADTLQSEVAMNETLDELSVNDVFSRLIDEGDVLDDEQKRVQKQLFSQLLSDMDMGKVSEK</sequence>
<dbReference type="InterPro" id="IPR050535">
    <property type="entry name" value="DNA_Repair-Maintenance_Comp"/>
</dbReference>
<gene>
    <name evidence="7" type="primary">sbcD</name>
    <name evidence="10" type="ORF">DFP79_0965</name>
</gene>
<comment type="caution">
    <text evidence="10">The sequence shown here is derived from an EMBL/GenBank/DDBJ whole genome shotgun (WGS) entry which is preliminary data.</text>
</comment>
<organism evidence="10 11">
    <name type="scientific">Marinomonas balearica</name>
    <dbReference type="NCBI Taxonomy" id="491947"/>
    <lineage>
        <taxon>Bacteria</taxon>
        <taxon>Pseudomonadati</taxon>
        <taxon>Pseudomonadota</taxon>
        <taxon>Gammaproteobacteria</taxon>
        <taxon>Oceanospirillales</taxon>
        <taxon>Oceanospirillaceae</taxon>
        <taxon>Marinomonas</taxon>
    </lineage>
</organism>
<dbReference type="InterPro" id="IPR041796">
    <property type="entry name" value="Mre11_N"/>
</dbReference>
<evidence type="ECO:0000313" key="10">
    <source>
        <dbReference type="EMBL" id="TDO99952.1"/>
    </source>
</evidence>
<comment type="function">
    <text evidence="7">SbcCD cleaves DNA hairpin structures. These structures can inhibit DNA replication and are intermediates in certain DNA recombination reactions. The complex acts as a 3'-&gt;5' double strand exonuclease that can open hairpins. It also has a 5' single-strand endonuclease activity.</text>
</comment>
<dbReference type="GO" id="GO:0006260">
    <property type="term" value="P:DNA replication"/>
    <property type="evidence" value="ECO:0007669"/>
    <property type="project" value="UniProtKB-KW"/>
</dbReference>
<dbReference type="NCBIfam" id="TIGR00619">
    <property type="entry name" value="sbcd"/>
    <property type="match status" value="1"/>
</dbReference>